<feature type="region of interest" description="Disordered" evidence="1">
    <location>
        <begin position="49"/>
        <end position="140"/>
    </location>
</feature>
<feature type="compositionally biased region" description="Acidic residues" evidence="1">
    <location>
        <begin position="73"/>
        <end position="114"/>
    </location>
</feature>
<accession>A0AAN8LTF5</accession>
<feature type="signal peptide" evidence="2">
    <location>
        <begin position="1"/>
        <end position="21"/>
    </location>
</feature>
<gene>
    <name evidence="3" type="ORF">J4Q44_G00134030</name>
</gene>
<dbReference type="AlphaFoldDB" id="A0AAN8LTF5"/>
<reference evidence="3 4" key="1">
    <citation type="submission" date="2021-04" db="EMBL/GenBank/DDBJ databases">
        <authorList>
            <person name="De Guttry C."/>
            <person name="Zahm M."/>
            <person name="Klopp C."/>
            <person name="Cabau C."/>
            <person name="Louis A."/>
            <person name="Berthelot C."/>
            <person name="Parey E."/>
            <person name="Roest Crollius H."/>
            <person name="Montfort J."/>
            <person name="Robinson-Rechavi M."/>
            <person name="Bucao C."/>
            <person name="Bouchez O."/>
            <person name="Gislard M."/>
            <person name="Lluch J."/>
            <person name="Milhes M."/>
            <person name="Lampietro C."/>
            <person name="Lopez Roques C."/>
            <person name="Donnadieu C."/>
            <person name="Braasch I."/>
            <person name="Desvignes T."/>
            <person name="Postlethwait J."/>
            <person name="Bobe J."/>
            <person name="Wedekind C."/>
            <person name="Guiguen Y."/>
        </authorList>
    </citation>
    <scope>NUCLEOTIDE SEQUENCE [LARGE SCALE GENOMIC DNA]</scope>
    <source>
        <strain evidence="3">Cs_M1</strain>
        <tissue evidence="3">Blood</tissue>
    </source>
</reference>
<protein>
    <submittedName>
        <fullName evidence="3">Uncharacterized protein</fullName>
    </submittedName>
</protein>
<keyword evidence="2" id="KW-0732">Signal</keyword>
<feature type="compositionally biased region" description="Basic and acidic residues" evidence="1">
    <location>
        <begin position="60"/>
        <end position="69"/>
    </location>
</feature>
<feature type="chain" id="PRO_5043038381" evidence="2">
    <location>
        <begin position="22"/>
        <end position="140"/>
    </location>
</feature>
<evidence type="ECO:0000256" key="2">
    <source>
        <dbReference type="SAM" id="SignalP"/>
    </source>
</evidence>
<feature type="compositionally biased region" description="Basic and acidic residues" evidence="1">
    <location>
        <begin position="115"/>
        <end position="132"/>
    </location>
</feature>
<evidence type="ECO:0000256" key="1">
    <source>
        <dbReference type="SAM" id="MobiDB-lite"/>
    </source>
</evidence>
<sequence length="140" mass="15979">MRVEVPIFLFLAATGFHAVLAASLELAEKEDTFAEDVGLEQLSDLQKRDQEQFEAAQMNEDAHSEDVRYLEAVQDENTEENDTQEEEDMADRDRDVEADEEESESDEEIDDELIEDKARDKVRTKPETKLRLSEPAGGIM</sequence>
<name>A0AAN8LTF5_9TELE</name>
<keyword evidence="4" id="KW-1185">Reference proteome</keyword>
<evidence type="ECO:0000313" key="4">
    <source>
        <dbReference type="Proteomes" id="UP001356427"/>
    </source>
</evidence>
<dbReference type="EMBL" id="JAGTTL010000011">
    <property type="protein sequence ID" value="KAK6315879.1"/>
    <property type="molecule type" value="Genomic_DNA"/>
</dbReference>
<evidence type="ECO:0000313" key="3">
    <source>
        <dbReference type="EMBL" id="KAK6315879.1"/>
    </source>
</evidence>
<proteinExistence type="predicted"/>
<organism evidence="3 4">
    <name type="scientific">Coregonus suidteri</name>
    <dbReference type="NCBI Taxonomy" id="861788"/>
    <lineage>
        <taxon>Eukaryota</taxon>
        <taxon>Metazoa</taxon>
        <taxon>Chordata</taxon>
        <taxon>Craniata</taxon>
        <taxon>Vertebrata</taxon>
        <taxon>Euteleostomi</taxon>
        <taxon>Actinopterygii</taxon>
        <taxon>Neopterygii</taxon>
        <taxon>Teleostei</taxon>
        <taxon>Protacanthopterygii</taxon>
        <taxon>Salmoniformes</taxon>
        <taxon>Salmonidae</taxon>
        <taxon>Coregoninae</taxon>
        <taxon>Coregonus</taxon>
    </lineage>
</organism>
<comment type="caution">
    <text evidence="3">The sequence shown here is derived from an EMBL/GenBank/DDBJ whole genome shotgun (WGS) entry which is preliminary data.</text>
</comment>
<dbReference type="Proteomes" id="UP001356427">
    <property type="component" value="Unassembled WGS sequence"/>
</dbReference>